<proteinExistence type="predicted"/>
<evidence type="ECO:0000313" key="3">
    <source>
        <dbReference type="Proteomes" id="UP001600064"/>
    </source>
</evidence>
<dbReference type="GeneID" id="98126632"/>
<keyword evidence="3" id="KW-1185">Reference proteome</keyword>
<dbReference type="InterPro" id="IPR003347">
    <property type="entry name" value="JmjC_dom"/>
</dbReference>
<evidence type="ECO:0000259" key="1">
    <source>
        <dbReference type="PROSITE" id="PS51184"/>
    </source>
</evidence>
<protein>
    <recommendedName>
        <fullName evidence="1">JmjC domain-containing protein</fullName>
    </recommendedName>
</protein>
<dbReference type="Pfam" id="PF13621">
    <property type="entry name" value="Cupin_8"/>
    <property type="match status" value="1"/>
</dbReference>
<feature type="domain" description="JmjC" evidence="1">
    <location>
        <begin position="229"/>
        <end position="451"/>
    </location>
</feature>
<dbReference type="SUPFAM" id="SSF51197">
    <property type="entry name" value="Clavaminate synthase-like"/>
    <property type="match status" value="1"/>
</dbReference>
<dbReference type="RefSeq" id="XP_070864768.1">
    <property type="nucleotide sequence ID" value="XM_071011988.1"/>
</dbReference>
<dbReference type="PANTHER" id="PTHR12461">
    <property type="entry name" value="HYPOXIA-INDUCIBLE FACTOR 1 ALPHA INHIBITOR-RELATED"/>
    <property type="match status" value="1"/>
</dbReference>
<sequence>MPHLDRSTRHIFSWTGKIKDVILSTAQPWPVDMMLDSWRMDAERFRYFTNARPDARPYDAPFLFRNLSGFGAREDRPHRQVAIPATGFGAWFSRPRPGQRAMASLTPRFKQHLHHTVPYELIYTPGHDGKPSPDSPLSGFLHWLRTDPADGRHQALATMLETEMSYYPHALRQPAASPAPDRGNDDAVFLRFSAPLLLLDAALSWNATRSSPDARLTQLYIAQVALSDLPAGLQEDVPTLPVLSRPAPTPTHLDLSADPFPLSVPDIYASSLWLGLTPTFTPWHRDPNPNLFCQLLGRKAIRLMPPEPGKRLFREVLSRLQRQQRGQAGGVSQSAAIRGAEMMQGAERRAWEEVIWGHGDEAGSGAGSPGMRFGNKWTEGMEEAVLGPGDALYIPYGWWHSVRTVQKASADEIGGSDGQSMAHAPETLEAPTSLTPSEGPAASLYTAGQATWGQEPGELNASVNWWFRWRTVKEKSR</sequence>
<gene>
    <name evidence="2" type="ORF">VTJ83DRAFT_5393</name>
</gene>
<dbReference type="EMBL" id="JAZGUE010000005">
    <property type="protein sequence ID" value="KAL2266041.1"/>
    <property type="molecule type" value="Genomic_DNA"/>
</dbReference>
<dbReference type="PANTHER" id="PTHR12461:SF105">
    <property type="entry name" value="HYPOXIA-INDUCIBLE FACTOR 1-ALPHA INHIBITOR"/>
    <property type="match status" value="1"/>
</dbReference>
<dbReference type="Gene3D" id="2.60.120.650">
    <property type="entry name" value="Cupin"/>
    <property type="match status" value="1"/>
</dbReference>
<reference evidence="2 3" key="1">
    <citation type="journal article" date="2024" name="Commun. Biol.">
        <title>Comparative genomic analysis of thermophilic fungi reveals convergent evolutionary adaptations and gene losses.</title>
        <authorList>
            <person name="Steindorff A.S."/>
            <person name="Aguilar-Pontes M.V."/>
            <person name="Robinson A.J."/>
            <person name="Andreopoulos B."/>
            <person name="LaButti K."/>
            <person name="Kuo A."/>
            <person name="Mondo S."/>
            <person name="Riley R."/>
            <person name="Otillar R."/>
            <person name="Haridas S."/>
            <person name="Lipzen A."/>
            <person name="Grimwood J."/>
            <person name="Schmutz J."/>
            <person name="Clum A."/>
            <person name="Reid I.D."/>
            <person name="Moisan M.C."/>
            <person name="Butler G."/>
            <person name="Nguyen T.T.M."/>
            <person name="Dewar K."/>
            <person name="Conant G."/>
            <person name="Drula E."/>
            <person name="Henrissat B."/>
            <person name="Hansel C."/>
            <person name="Singer S."/>
            <person name="Hutchinson M.I."/>
            <person name="de Vries R.P."/>
            <person name="Natvig D.O."/>
            <person name="Powell A.J."/>
            <person name="Tsang A."/>
            <person name="Grigoriev I.V."/>
        </authorList>
    </citation>
    <scope>NUCLEOTIDE SEQUENCE [LARGE SCALE GENOMIC DNA]</scope>
    <source>
        <strain evidence="2 3">ATCC 22073</strain>
    </source>
</reference>
<dbReference type="PROSITE" id="PS51184">
    <property type="entry name" value="JMJC"/>
    <property type="match status" value="1"/>
</dbReference>
<comment type="caution">
    <text evidence="2">The sequence shown here is derived from an EMBL/GenBank/DDBJ whole genome shotgun (WGS) entry which is preliminary data.</text>
</comment>
<name>A0ABR4D6T3_9PEZI</name>
<dbReference type="Proteomes" id="UP001600064">
    <property type="component" value="Unassembled WGS sequence"/>
</dbReference>
<evidence type="ECO:0000313" key="2">
    <source>
        <dbReference type="EMBL" id="KAL2266041.1"/>
    </source>
</evidence>
<dbReference type="InterPro" id="IPR041667">
    <property type="entry name" value="Cupin_8"/>
</dbReference>
<organism evidence="2 3">
    <name type="scientific">Remersonia thermophila</name>
    <dbReference type="NCBI Taxonomy" id="72144"/>
    <lineage>
        <taxon>Eukaryota</taxon>
        <taxon>Fungi</taxon>
        <taxon>Dikarya</taxon>
        <taxon>Ascomycota</taxon>
        <taxon>Pezizomycotina</taxon>
        <taxon>Sordariomycetes</taxon>
        <taxon>Sordariomycetidae</taxon>
        <taxon>Sordariales</taxon>
        <taxon>Sordariales incertae sedis</taxon>
        <taxon>Remersonia</taxon>
    </lineage>
</organism>
<accession>A0ABR4D6T3</accession>